<dbReference type="Pfam" id="PF14539">
    <property type="entry name" value="DUF4442"/>
    <property type="match status" value="1"/>
</dbReference>
<dbReference type="EMBL" id="CP014224">
    <property type="protein sequence ID" value="ANW94993.1"/>
    <property type="molecule type" value="Genomic_DNA"/>
</dbReference>
<dbReference type="AlphaFoldDB" id="A0A1B1Y2J6"/>
<proteinExistence type="predicted"/>
<gene>
    <name evidence="1" type="ORF">AXE80_01215</name>
</gene>
<dbReference type="Proteomes" id="UP000092967">
    <property type="component" value="Chromosome"/>
</dbReference>
<sequence>MKLTVKQFNRFILYKLPSAYLCGVRLLTLNDSTAVAKVKFKWINQNPFKSIYFAVLAMAAELSTGTLILKQTQENKHKFSTLVVGMNAQFLKKAVGEIRFTCTGGDDIKEHIHTAIKTQEGVAFTLESIGVDESGDEVAKFEFYWSIKIKA</sequence>
<dbReference type="Gene3D" id="3.10.129.10">
    <property type="entry name" value="Hotdog Thioesterase"/>
    <property type="match status" value="1"/>
</dbReference>
<dbReference type="InterPro" id="IPR029069">
    <property type="entry name" value="HotDog_dom_sf"/>
</dbReference>
<name>A0A1B1Y2J6_9FLAO</name>
<dbReference type="SUPFAM" id="SSF54637">
    <property type="entry name" value="Thioesterase/thiol ester dehydrase-isomerase"/>
    <property type="match status" value="1"/>
</dbReference>
<reference evidence="1 2" key="1">
    <citation type="submission" date="2016-02" db="EMBL/GenBank/DDBJ databases">
        <authorList>
            <person name="Wen L."/>
            <person name="He K."/>
            <person name="Yang H."/>
        </authorList>
    </citation>
    <scope>NUCLEOTIDE SEQUENCE [LARGE SCALE GENOMIC DNA]</scope>
    <source>
        <strain evidence="1 2">CZ1127</strain>
    </source>
</reference>
<dbReference type="InterPro" id="IPR027961">
    <property type="entry name" value="DUF4442"/>
</dbReference>
<dbReference type="STRING" id="1790137.AXE80_01215"/>
<evidence type="ECO:0000313" key="2">
    <source>
        <dbReference type="Proteomes" id="UP000092967"/>
    </source>
</evidence>
<organism evidence="1 2">
    <name type="scientific">Wenyingzhuangia fucanilytica</name>
    <dbReference type="NCBI Taxonomy" id="1790137"/>
    <lineage>
        <taxon>Bacteria</taxon>
        <taxon>Pseudomonadati</taxon>
        <taxon>Bacteroidota</taxon>
        <taxon>Flavobacteriia</taxon>
        <taxon>Flavobacteriales</taxon>
        <taxon>Flavobacteriaceae</taxon>
        <taxon>Wenyingzhuangia</taxon>
    </lineage>
</organism>
<dbReference type="OrthoDB" id="9153186at2"/>
<accession>A0A1B1Y2J6</accession>
<dbReference type="KEGG" id="wfu:AXE80_01215"/>
<dbReference type="RefSeq" id="WP_068824097.1">
    <property type="nucleotide sequence ID" value="NZ_CP014224.1"/>
</dbReference>
<evidence type="ECO:0000313" key="1">
    <source>
        <dbReference type="EMBL" id="ANW94993.1"/>
    </source>
</evidence>
<keyword evidence="2" id="KW-1185">Reference proteome</keyword>
<protein>
    <submittedName>
        <fullName evidence="1">Thioesterase</fullName>
    </submittedName>
</protein>